<feature type="compositionally biased region" description="Low complexity" evidence="1">
    <location>
        <begin position="167"/>
        <end position="180"/>
    </location>
</feature>
<dbReference type="EMBL" id="CP011502">
    <property type="protein sequence ID" value="ALX05911.1"/>
    <property type="molecule type" value="Genomic_DNA"/>
</dbReference>
<organism evidence="2 3">
    <name type="scientific">Aeromicrobium erythreum</name>
    <dbReference type="NCBI Taxonomy" id="2041"/>
    <lineage>
        <taxon>Bacteria</taxon>
        <taxon>Bacillati</taxon>
        <taxon>Actinomycetota</taxon>
        <taxon>Actinomycetes</taxon>
        <taxon>Propionibacteriales</taxon>
        <taxon>Nocardioidaceae</taxon>
        <taxon>Aeromicrobium</taxon>
    </lineage>
</organism>
<dbReference type="KEGG" id="aer:AERYTH_14985"/>
<sequence>MGTPDGSGGGSAVELDIEGLRQVGKNTSELAAEALAAQQTVEATKGEASMYGQYPAAQALAQHHDSVATVFATTLGALQQEMDEFGLALTTAADNYADTDDGVQGAMASIATRFAGSASSTTESYDNARADQGTDLVDPESVDVDLDALAGTDSEPLQDVVEQLGGDLATSTDTVQTTDGDQGEQAYQ</sequence>
<evidence type="ECO:0000313" key="3">
    <source>
        <dbReference type="Proteomes" id="UP000067689"/>
    </source>
</evidence>
<accession>A0A0U3TK24</accession>
<feature type="region of interest" description="Disordered" evidence="1">
    <location>
        <begin position="118"/>
        <end position="139"/>
    </location>
</feature>
<name>A0A0U3TK24_9ACTN</name>
<evidence type="ECO:0000313" key="2">
    <source>
        <dbReference type="EMBL" id="ALX05911.1"/>
    </source>
</evidence>
<protein>
    <submittedName>
        <fullName evidence="2">Uncharacterized protein</fullName>
    </submittedName>
</protein>
<dbReference type="AlphaFoldDB" id="A0A0U3TK24"/>
<dbReference type="STRING" id="2041.AERYTH_14985"/>
<evidence type="ECO:0000256" key="1">
    <source>
        <dbReference type="SAM" id="MobiDB-lite"/>
    </source>
</evidence>
<dbReference type="PATRIC" id="fig|2041.4.peg.3130"/>
<dbReference type="RefSeq" id="WP_067860355.1">
    <property type="nucleotide sequence ID" value="NZ_CP011502.1"/>
</dbReference>
<reference evidence="2 3" key="1">
    <citation type="journal article" date="1991" name="Int. J. Syst. Bacteriol.">
        <title>Description of the erythromycin-producing bacterium Arthrobacter sp. strain NRRL B-3381 as Aeromicrobium erythreum gen. nov., sp. nov.</title>
        <authorList>
            <person name="Miller E.S."/>
            <person name="Woese C.R."/>
            <person name="Brenner S."/>
        </authorList>
    </citation>
    <scope>NUCLEOTIDE SEQUENCE [LARGE SCALE GENOMIC DNA]</scope>
    <source>
        <strain evidence="2 3">AR18</strain>
    </source>
</reference>
<proteinExistence type="predicted"/>
<feature type="region of interest" description="Disordered" evidence="1">
    <location>
        <begin position="164"/>
        <end position="188"/>
    </location>
</feature>
<dbReference type="Proteomes" id="UP000067689">
    <property type="component" value="Chromosome"/>
</dbReference>
<gene>
    <name evidence="2" type="ORF">AERYTH_14985</name>
</gene>
<keyword evidence="3" id="KW-1185">Reference proteome</keyword>